<dbReference type="AlphaFoldDB" id="A0A9J7ANM8"/>
<dbReference type="KEGG" id="naci:NUH88_15470"/>
<organism evidence="1 2">
    <name type="scientific">Nisaea acidiphila</name>
    <dbReference type="NCBI Taxonomy" id="1862145"/>
    <lineage>
        <taxon>Bacteria</taxon>
        <taxon>Pseudomonadati</taxon>
        <taxon>Pseudomonadota</taxon>
        <taxon>Alphaproteobacteria</taxon>
        <taxon>Rhodospirillales</taxon>
        <taxon>Thalassobaculaceae</taxon>
        <taxon>Nisaea</taxon>
    </lineage>
</organism>
<reference evidence="1" key="1">
    <citation type="submission" date="2022-08" db="EMBL/GenBank/DDBJ databases">
        <title>Nisaea acidiphila sp. nov., isolated from a marine algal debris and emended description of the genus Nisaea Urios et al. 2008.</title>
        <authorList>
            <person name="Kwon K."/>
        </authorList>
    </citation>
    <scope>NUCLEOTIDE SEQUENCE</scope>
    <source>
        <strain evidence="1">MEBiC11861</strain>
    </source>
</reference>
<dbReference type="EMBL" id="CP102480">
    <property type="protein sequence ID" value="UUX48799.1"/>
    <property type="molecule type" value="Genomic_DNA"/>
</dbReference>
<accession>A0A9J7ANM8</accession>
<name>A0A9J7ANM8_9PROT</name>
<proteinExistence type="predicted"/>
<dbReference type="Proteomes" id="UP001060336">
    <property type="component" value="Chromosome"/>
</dbReference>
<sequence>MTDAELASAVDSFRRVRKDLLPPGTIHGIEAQKDGNVLIAIEMKFGPNVRNDSFILEHEFVVEALARFCIETNIVIPRGGAKKVLKSDKEWILEIRLKASEMAQHAAFTDAELAASVQTGIAAH</sequence>
<protein>
    <submittedName>
        <fullName evidence="1">Uncharacterized protein</fullName>
    </submittedName>
</protein>
<evidence type="ECO:0000313" key="2">
    <source>
        <dbReference type="Proteomes" id="UP001060336"/>
    </source>
</evidence>
<evidence type="ECO:0000313" key="1">
    <source>
        <dbReference type="EMBL" id="UUX48799.1"/>
    </source>
</evidence>
<dbReference type="RefSeq" id="WP_257767301.1">
    <property type="nucleotide sequence ID" value="NZ_CP102480.1"/>
</dbReference>
<keyword evidence="2" id="KW-1185">Reference proteome</keyword>
<gene>
    <name evidence="1" type="ORF">NUH88_15470</name>
</gene>